<dbReference type="GeneTree" id="ENSGT00990000210415"/>
<protein>
    <recommendedName>
        <fullName evidence="3">Galectin</fullName>
    </recommendedName>
</protein>
<dbReference type="InterPro" id="IPR013320">
    <property type="entry name" value="ConA-like_dom_sf"/>
</dbReference>
<dbReference type="AlphaFoldDB" id="A0A674N0B1"/>
<dbReference type="Ensembl" id="ENSTRUT00000061558.1">
    <property type="protein sequence ID" value="ENSTRUP00000066696.1"/>
    <property type="gene ID" value="ENSTRUG00000029341.1"/>
</dbReference>
<keyword evidence="2" id="KW-1185">Reference proteome</keyword>
<proteinExistence type="predicted"/>
<evidence type="ECO:0000313" key="1">
    <source>
        <dbReference type="Ensembl" id="ENSTRUP00000066696.1"/>
    </source>
</evidence>
<dbReference type="InParanoid" id="A0A674N0B1"/>
<evidence type="ECO:0000313" key="2">
    <source>
        <dbReference type="Proteomes" id="UP000005226"/>
    </source>
</evidence>
<sequence length="99" mass="11358">FCRKVRGSPVPCLTASCLPNGNDANDLALHFNPRFHDNIVLKLAGDVFEVEITDDHEFKFPNQEILLLITEYLLIHKCVCVFLPVDPSRLKFELTKKYI</sequence>
<evidence type="ECO:0008006" key="3">
    <source>
        <dbReference type="Google" id="ProtNLM"/>
    </source>
</evidence>
<reference evidence="1" key="2">
    <citation type="submission" date="2025-08" db="UniProtKB">
        <authorList>
            <consortium name="Ensembl"/>
        </authorList>
    </citation>
    <scope>IDENTIFICATION</scope>
</reference>
<dbReference type="Proteomes" id="UP000005226">
    <property type="component" value="Unplaced"/>
</dbReference>
<dbReference type="SUPFAM" id="SSF49899">
    <property type="entry name" value="Concanavalin A-like lectins/glucanases"/>
    <property type="match status" value="1"/>
</dbReference>
<organism evidence="1 2">
    <name type="scientific">Takifugu rubripes</name>
    <name type="common">Japanese pufferfish</name>
    <name type="synonym">Fugu rubripes</name>
    <dbReference type="NCBI Taxonomy" id="31033"/>
    <lineage>
        <taxon>Eukaryota</taxon>
        <taxon>Metazoa</taxon>
        <taxon>Chordata</taxon>
        <taxon>Craniata</taxon>
        <taxon>Vertebrata</taxon>
        <taxon>Euteleostomi</taxon>
        <taxon>Actinopterygii</taxon>
        <taxon>Neopterygii</taxon>
        <taxon>Teleostei</taxon>
        <taxon>Neoteleostei</taxon>
        <taxon>Acanthomorphata</taxon>
        <taxon>Eupercaria</taxon>
        <taxon>Tetraodontiformes</taxon>
        <taxon>Tetradontoidea</taxon>
        <taxon>Tetraodontidae</taxon>
        <taxon>Takifugu</taxon>
    </lineage>
</organism>
<accession>A0A674N0B1</accession>
<name>A0A674N0B1_TAKRU</name>
<reference evidence="1" key="1">
    <citation type="journal article" date="2011" name="Genome Biol. Evol.">
        <title>Integration of the genetic map and genome assembly of fugu facilitates insights into distinct features of genome evolution in teleosts and mammals.</title>
        <authorList>
            <person name="Kai W."/>
            <person name="Kikuchi K."/>
            <person name="Tohari S."/>
            <person name="Chew A.K."/>
            <person name="Tay A."/>
            <person name="Fujiwara A."/>
            <person name="Hosoya S."/>
            <person name="Suetake H."/>
            <person name="Naruse K."/>
            <person name="Brenner S."/>
            <person name="Suzuki Y."/>
            <person name="Venkatesh B."/>
        </authorList>
    </citation>
    <scope>NUCLEOTIDE SEQUENCE [LARGE SCALE GENOMIC DNA]</scope>
</reference>
<reference evidence="1" key="3">
    <citation type="submission" date="2025-09" db="UniProtKB">
        <authorList>
            <consortium name="Ensembl"/>
        </authorList>
    </citation>
    <scope>IDENTIFICATION</scope>
</reference>